<protein>
    <submittedName>
        <fullName evidence="1">Uncharacterized protein</fullName>
    </submittedName>
</protein>
<dbReference type="Proteomes" id="UP001162992">
    <property type="component" value="Chromosome 6"/>
</dbReference>
<evidence type="ECO:0000313" key="2">
    <source>
        <dbReference type="Proteomes" id="UP001162992"/>
    </source>
</evidence>
<keyword evidence="2" id="KW-1185">Reference proteome</keyword>
<evidence type="ECO:0000313" key="1">
    <source>
        <dbReference type="EMBL" id="KAJ7551788.1"/>
    </source>
</evidence>
<organism evidence="1 2">
    <name type="scientific">Diphasiastrum complanatum</name>
    <name type="common">Issler's clubmoss</name>
    <name type="synonym">Lycopodium complanatum</name>
    <dbReference type="NCBI Taxonomy" id="34168"/>
    <lineage>
        <taxon>Eukaryota</taxon>
        <taxon>Viridiplantae</taxon>
        <taxon>Streptophyta</taxon>
        <taxon>Embryophyta</taxon>
        <taxon>Tracheophyta</taxon>
        <taxon>Lycopodiopsida</taxon>
        <taxon>Lycopodiales</taxon>
        <taxon>Lycopodiaceae</taxon>
        <taxon>Lycopodioideae</taxon>
        <taxon>Diphasiastrum</taxon>
    </lineage>
</organism>
<dbReference type="EMBL" id="CM055097">
    <property type="protein sequence ID" value="KAJ7551788.1"/>
    <property type="molecule type" value="Genomic_DNA"/>
</dbReference>
<sequence length="510" mass="57858">MIKMKTRRKRKYVEENGKEGSNMNKHKIKRVLGDEDLDVDDGFGMEATHLLGRDDDDANTQDAEKLESEMGENGRLRLRPDIVLNGLQYLGRKTSREQVLGNSLSDGSEPENDNDVASTGVDPQKTVEATEFDYSMDDSGDGMGWQLSKDEDNELEMLNKEYEELRKQERELLKNLRVQTSDDSSKSEAVKQQKALWDRALELRIVLQKVVTNANRLPPGQSRLIFCSTTEVTRKAYEQLETSALRTLDCLMDLQECYMMKVVVLGLSKALIDQNAAINEAYTSVVKEGDKESQVLLANPGEGLDHTWKKLDLLYSRIVPYRNNSVDRWYRKTQIATGAAAIRGRLHAFDQSISQQVSAAMREPSRLIRRMQLKKSSIHVLGQPPDSTISCTDTGAEKALNELVENEVDDLDLESFDDSEFYQQLLSEFLESSDPGTMSMHAIRKLRNKKRKAVDRRASKGRKIRYNVFEPLVNFMAPEPMVLHPVAMKLFSNLFGHVSTQNGDKVERIG</sequence>
<accession>A0ACC2DBU3</accession>
<comment type="caution">
    <text evidence="1">The sequence shown here is derived from an EMBL/GenBank/DDBJ whole genome shotgun (WGS) entry which is preliminary data.</text>
</comment>
<name>A0ACC2DBU3_DIPCM</name>
<proteinExistence type="predicted"/>
<reference evidence="2" key="1">
    <citation type="journal article" date="2024" name="Proc. Natl. Acad. Sci. U.S.A.">
        <title>Extraordinary preservation of gene collinearity over three hundred million years revealed in homosporous lycophytes.</title>
        <authorList>
            <person name="Li C."/>
            <person name="Wickell D."/>
            <person name="Kuo L.Y."/>
            <person name="Chen X."/>
            <person name="Nie B."/>
            <person name="Liao X."/>
            <person name="Peng D."/>
            <person name="Ji J."/>
            <person name="Jenkins J."/>
            <person name="Williams M."/>
            <person name="Shu S."/>
            <person name="Plott C."/>
            <person name="Barry K."/>
            <person name="Rajasekar S."/>
            <person name="Grimwood J."/>
            <person name="Han X."/>
            <person name="Sun S."/>
            <person name="Hou Z."/>
            <person name="He W."/>
            <person name="Dai G."/>
            <person name="Sun C."/>
            <person name="Schmutz J."/>
            <person name="Leebens-Mack J.H."/>
            <person name="Li F.W."/>
            <person name="Wang L."/>
        </authorList>
    </citation>
    <scope>NUCLEOTIDE SEQUENCE [LARGE SCALE GENOMIC DNA]</scope>
    <source>
        <strain evidence="2">cv. PW_Plant_1</strain>
    </source>
</reference>
<gene>
    <name evidence="1" type="ORF">O6H91_06G028400</name>
</gene>